<organism evidence="2 3">
    <name type="scientific">Kryptobacter tengchongensis</name>
    <dbReference type="NCBI Taxonomy" id="1643429"/>
    <lineage>
        <taxon>Bacteria</taxon>
        <taxon>Pseudomonadati</taxon>
        <taxon>Candidatus Kryptoniota</taxon>
        <taxon>Candidatus Kryptobacter</taxon>
    </lineage>
</organism>
<feature type="chain" id="PRO_5024950011" evidence="1">
    <location>
        <begin position="20"/>
        <end position="128"/>
    </location>
</feature>
<dbReference type="RefSeq" id="WP_081041049.1">
    <property type="nucleotide sequence ID" value="NZ_CZVU01000119.1"/>
</dbReference>
<keyword evidence="3" id="KW-1185">Reference proteome</keyword>
<feature type="signal peptide" evidence="1">
    <location>
        <begin position="1"/>
        <end position="19"/>
    </location>
</feature>
<dbReference type="EMBL" id="CZVU01000119">
    <property type="protein sequence ID" value="CUT05417.1"/>
    <property type="molecule type" value="Genomic_DNA"/>
</dbReference>
<sequence length="128" mass="13735">MRAIKLFAIIVLLSFGVSALLPQSKPETKSVAKNVILKGEVLDLACYVAGGKRGPEHKKCAEMCIKGGAPIGILTDDGKVYLIVENHEKPEPYEKLKGFAAEKVTITGVLHQRGGLPGVVIESVEQLK</sequence>
<dbReference type="OrthoDB" id="1442313at2"/>
<protein>
    <submittedName>
        <fullName evidence="2">Uncharacterized protein</fullName>
    </submittedName>
</protein>
<keyword evidence="1" id="KW-0732">Signal</keyword>
<reference evidence="2 3" key="1">
    <citation type="submission" date="2015-11" db="EMBL/GenBank/DDBJ databases">
        <authorList>
            <person name="Varghese N."/>
        </authorList>
    </citation>
    <scope>NUCLEOTIDE SEQUENCE [LARGE SCALE GENOMIC DNA]</scope>
    <source>
        <strain evidence="2 3">JGI-24</strain>
    </source>
</reference>
<proteinExistence type="predicted"/>
<dbReference type="Proteomes" id="UP000243065">
    <property type="component" value="Unassembled WGS sequence"/>
</dbReference>
<evidence type="ECO:0000313" key="2">
    <source>
        <dbReference type="EMBL" id="CUT05417.1"/>
    </source>
</evidence>
<evidence type="ECO:0000256" key="1">
    <source>
        <dbReference type="SAM" id="SignalP"/>
    </source>
</evidence>
<accession>A0A656DAW4</accession>
<name>A0A656DAW4_KRYT1</name>
<evidence type="ECO:0000313" key="3">
    <source>
        <dbReference type="Proteomes" id="UP000243065"/>
    </source>
</evidence>
<gene>
    <name evidence="2" type="ORF">JGI24_01680</name>
</gene>
<dbReference type="AlphaFoldDB" id="A0A656DAW4"/>